<dbReference type="eggNOG" id="ENOG502SSSW">
    <property type="taxonomic scope" value="Eukaryota"/>
</dbReference>
<evidence type="ECO:0000256" key="2">
    <source>
        <dbReference type="ARBA" id="ARBA00022737"/>
    </source>
</evidence>
<dbReference type="PANTHER" id="PTHR19854:SF1">
    <property type="entry name" value="GUANINE NUCLEOTIDE-BINDING PROTEIN SUBUNIT BETA-LIKE PROTEIN 1"/>
    <property type="match status" value="1"/>
</dbReference>
<dbReference type="EMBL" id="GL379914">
    <property type="protein sequence ID" value="EGT34507.1"/>
    <property type="molecule type" value="Genomic_DNA"/>
</dbReference>
<dbReference type="PROSITE" id="PS50294">
    <property type="entry name" value="WD_REPEATS_REGION"/>
    <property type="match status" value="1"/>
</dbReference>
<dbReference type="STRING" id="135651.G0NNE4"/>
<dbReference type="OMA" id="LASGYWN"/>
<dbReference type="FunCoup" id="G0NNE4">
    <property type="interactions" value="2"/>
</dbReference>
<dbReference type="OrthoDB" id="7668193at2759"/>
<dbReference type="Pfam" id="PF00400">
    <property type="entry name" value="WD40"/>
    <property type="match status" value="2"/>
</dbReference>
<accession>G0NNE4</accession>
<dbReference type="InterPro" id="IPR036322">
    <property type="entry name" value="WD40_repeat_dom_sf"/>
</dbReference>
<dbReference type="InParanoid" id="G0NNE4"/>
<dbReference type="HOGENOM" id="CLU_858516_0_0_1"/>
<organism evidence="5">
    <name type="scientific">Caenorhabditis brenneri</name>
    <name type="common">Nematode worm</name>
    <dbReference type="NCBI Taxonomy" id="135651"/>
    <lineage>
        <taxon>Eukaryota</taxon>
        <taxon>Metazoa</taxon>
        <taxon>Ecdysozoa</taxon>
        <taxon>Nematoda</taxon>
        <taxon>Chromadorea</taxon>
        <taxon>Rhabditida</taxon>
        <taxon>Rhabditina</taxon>
        <taxon>Rhabditomorpha</taxon>
        <taxon>Rhabditoidea</taxon>
        <taxon>Rhabditidae</taxon>
        <taxon>Peloderinae</taxon>
        <taxon>Caenorhabditis</taxon>
    </lineage>
</organism>
<dbReference type="PANTHER" id="PTHR19854">
    <property type="entry name" value="TRANSDUCIN BETA-LIKE 3"/>
    <property type="match status" value="1"/>
</dbReference>
<protein>
    <submittedName>
        <fullName evidence="4">Uncharacterized protein</fullName>
    </submittedName>
</protein>
<evidence type="ECO:0000313" key="4">
    <source>
        <dbReference type="EMBL" id="EGT34507.1"/>
    </source>
</evidence>
<dbReference type="PROSITE" id="PS50082">
    <property type="entry name" value="WD_REPEATS_2"/>
    <property type="match status" value="1"/>
</dbReference>
<evidence type="ECO:0000256" key="3">
    <source>
        <dbReference type="PROSITE-ProRule" id="PRU00221"/>
    </source>
</evidence>
<evidence type="ECO:0000256" key="1">
    <source>
        <dbReference type="ARBA" id="ARBA00022574"/>
    </source>
</evidence>
<keyword evidence="2" id="KW-0677">Repeat</keyword>
<dbReference type="AlphaFoldDB" id="G0NNE4"/>
<feature type="repeat" description="WD" evidence="3">
    <location>
        <begin position="273"/>
        <end position="307"/>
    </location>
</feature>
<reference evidence="5" key="1">
    <citation type="submission" date="2011-07" db="EMBL/GenBank/DDBJ databases">
        <authorList>
            <consortium name="Caenorhabditis brenneri Sequencing and Analysis Consortium"/>
            <person name="Wilson R.K."/>
        </authorList>
    </citation>
    <scope>NUCLEOTIDE SEQUENCE [LARGE SCALE GENOMIC DNA]</scope>
    <source>
        <strain evidence="5">PB2801</strain>
    </source>
</reference>
<keyword evidence="1 3" id="KW-0853">WD repeat</keyword>
<evidence type="ECO:0000313" key="5">
    <source>
        <dbReference type="Proteomes" id="UP000008068"/>
    </source>
</evidence>
<proteinExistence type="predicted"/>
<dbReference type="Gene3D" id="2.130.10.10">
    <property type="entry name" value="YVTN repeat-like/Quinoprotein amine dehydrogenase"/>
    <property type="match status" value="1"/>
</dbReference>
<gene>
    <name evidence="4" type="ORF">CAEBREN_18571</name>
</gene>
<dbReference type="InterPro" id="IPR015943">
    <property type="entry name" value="WD40/YVTN_repeat-like_dom_sf"/>
</dbReference>
<dbReference type="SUPFAM" id="SSF50978">
    <property type="entry name" value="WD40 repeat-like"/>
    <property type="match status" value="1"/>
</dbReference>
<dbReference type="SMART" id="SM00320">
    <property type="entry name" value="WD40"/>
    <property type="match status" value="4"/>
</dbReference>
<dbReference type="Proteomes" id="UP000008068">
    <property type="component" value="Unassembled WGS sequence"/>
</dbReference>
<keyword evidence="5" id="KW-1185">Reference proteome</keyword>
<sequence>MSKPPKPLFTFFGVDGGATCSCVEHPQLFVGSQKGVVRRYGLESKIMEQMVHVDDEERRIQSVEYSNSHLFVHIRSFAVLKLQQTSETGPWSNIQTIEVDHIGFCNSILLNSQLLFVSADNQRYALLCWTSNNGEIKKSLLCDEKDIQPMCMIVGDVDQKEVLIGMEDGSLAICYGDEDSDFGCHQRPKLGREPIFCVASSSKWVAAGCARSPIFLLDRENLDEKKEINYPPDSAGCSSITFSPNSKQILAGFWDGSIRVFSRNRLNVLLVLSNTHSSNVSSLHWLSMKELVIATSSDSTVSLWKLK</sequence>
<name>G0NNE4_CAEBE</name>
<dbReference type="InterPro" id="IPR001680">
    <property type="entry name" value="WD40_rpt"/>
</dbReference>